<evidence type="ECO:0000313" key="1">
    <source>
        <dbReference type="EMBL" id="WAP63565.1"/>
    </source>
</evidence>
<reference evidence="1" key="1">
    <citation type="journal article" date="2024" name="Int. J. Syst. Evol. Microbiol.">
        <title>Pseudomonas fortuita sp. nov., isolated from the endosphere of a wild yam.</title>
        <authorList>
            <person name="Carlier A."/>
            <person name="Beaumel M."/>
            <person name="Moreau S."/>
            <person name="Acar T."/>
            <person name="Sana T.G."/>
            <person name="Cnockaert M."/>
            <person name="Vandamme P."/>
        </authorList>
    </citation>
    <scope>NUCLEOTIDE SEQUENCE</scope>
    <source>
        <strain evidence="1">GMI12077</strain>
    </source>
</reference>
<protein>
    <submittedName>
        <fullName evidence="1">Site-specific integrase</fullName>
    </submittedName>
</protein>
<organism evidence="1 2">
    <name type="scientific">Pseudomonas fortuita</name>
    <dbReference type="NCBI Taxonomy" id="3233375"/>
    <lineage>
        <taxon>Bacteria</taxon>
        <taxon>Pseudomonadati</taxon>
        <taxon>Pseudomonadota</taxon>
        <taxon>Gammaproteobacteria</taxon>
        <taxon>Pseudomonadales</taxon>
        <taxon>Pseudomonadaceae</taxon>
        <taxon>Pseudomonas</taxon>
    </lineage>
</organism>
<accession>A0ACD4P5W9</accession>
<evidence type="ECO:0000313" key="2">
    <source>
        <dbReference type="Proteomes" id="UP001163982"/>
    </source>
</evidence>
<dbReference type="Proteomes" id="UP001163982">
    <property type="component" value="Chromosome"/>
</dbReference>
<name>A0ACD4P5W9_9PSED</name>
<dbReference type="EMBL" id="CP114035">
    <property type="protein sequence ID" value="WAP63565.1"/>
    <property type="molecule type" value="Genomic_DNA"/>
</dbReference>
<sequence>MEQVSFATLLSFAKYREAVSATLLQLKSGDDSVSSSDALSFLSYLQSLQVSKLSAFISPIWDFNDDYPNASRHTRGAKHRMDFTKYPNIPEFAMLELRAAFMLILKGISGMPEQGTLVRVSKVIPKPNTVIPKFEAGLRFLDKMYWAAIQELGKEHVERELLSVHMLPFHLYVETAKDFEYVFDQSLEGFFKGLRSGYLVENVFGTGLPVVNLSTLKWKALGKAKRPKKDNKAKRQVLPNEVFEVASLASSLAVVDFLDAMGEEVIDTATLNRRNSKGVYLAKEQGTCRLKFNLYVYKRLEQKGFPKHEISKIIACDDFRVSRYFSVVAPYALNLYLADTGSPINDDFRRYLNYVNYACLYIIGQYTGMRPSEYTELLASSCLVFDGSYWVLRSNVSKHEDNLVELFDDFWLAIPIVRDAVRVAQLLAKYKNNDFIFSNVDTVLFGTQGQPLSSVGTKATLDKFFERVLTAEQFSDLEFNAYMMRHTLAYQLYRADVGLPFISHQLKHFGEIVGVGHSERGFSKTTLGYGEIAEMLTKSGGRGVSGKSFRHDAEVESIKQRFDPDGSYAGVNAAAHKERLQRVFKGYMASGHTKDDIFEAMAEQHIAVISVGQGFCYGGGPMEFDESIPCIGGLRCNPNRCQNAVVSKANAPAWRDVYYQNKKLLGNPEYSHLHAQSKAAMEEAYGVLELLGEEL</sequence>
<gene>
    <name evidence="1" type="ORF">OZ911_27435</name>
</gene>
<keyword evidence="2" id="KW-1185">Reference proteome</keyword>
<proteinExistence type="predicted"/>